<dbReference type="GO" id="GO:0005829">
    <property type="term" value="C:cytosol"/>
    <property type="evidence" value="ECO:0007669"/>
    <property type="project" value="TreeGrafter"/>
</dbReference>
<dbReference type="STRING" id="400727.A0A2T7Q0N4"/>
<dbReference type="SMART" id="SM01140">
    <property type="entry name" value="Drf_GBD"/>
    <property type="match status" value="1"/>
</dbReference>
<dbReference type="GO" id="GO:0016477">
    <property type="term" value="P:cell migration"/>
    <property type="evidence" value="ECO:0007669"/>
    <property type="project" value="TreeGrafter"/>
</dbReference>
<sequence>MDDKWKIVFKEHARAPIYSVSHYVTYLRRFVWDTADSSTCQRHGSRSSPDDKSRPRPEDGINPLSYFLRKLMLDLKVSYDSFVSDFVRPPNDGLGLLLRLLGNLQNSGTPGRSRPSSGRSMSKLEDYKRIMTDERDCLLCIKFTLRLKNAVSQLVEDVEGLQRIAAGVTGPNSKARITCLEILTLVLMECHAADKVVEAFTIMRLRLGESVRFKMLVSMLHTKGPSQVLFQCAQGDGLEFDDLKREIQEWNRRYIDVRLDFSSPPTSDTHPLTCRRVDSLLTRLKNHNPSHNIDGHQNDFDDSGSEIVSVSAQQTPTRSRKHPPKIRLSSSDPHLTTPYAASTRTPDANEGRELAADADDDVTKGTGDGYDSGVYLHYDDRTQAKNNKADRRDWEEQCYPPTHCIKSDSARARREGTDPIVDLLHAPASHLLVQNNSRKTEPSCLPTPVPDYTPSASLAGSVRSLNTEVARVLQDFERTLRAHDQSHPASTRPSYCCHRNSSTQHEEMAAIGEKQTESLTP</sequence>
<comment type="caution">
    <text evidence="3">The sequence shown here is derived from an EMBL/GenBank/DDBJ whole genome shotgun (WGS) entry which is preliminary data.</text>
</comment>
<feature type="region of interest" description="Disordered" evidence="1">
    <location>
        <begin position="481"/>
        <end position="521"/>
    </location>
</feature>
<evidence type="ECO:0000259" key="2">
    <source>
        <dbReference type="SMART" id="SM01140"/>
    </source>
</evidence>
<dbReference type="OrthoDB" id="6427809at2759"/>
<dbReference type="InterPro" id="IPR043592">
    <property type="entry name" value="FMNL_animal"/>
</dbReference>
<dbReference type="InterPro" id="IPR011989">
    <property type="entry name" value="ARM-like"/>
</dbReference>
<evidence type="ECO:0000313" key="3">
    <source>
        <dbReference type="EMBL" id="PVD39231.1"/>
    </source>
</evidence>
<dbReference type="EMBL" id="PZQS01000001">
    <property type="protein sequence ID" value="PVD39231.1"/>
    <property type="molecule type" value="Genomic_DNA"/>
</dbReference>
<feature type="compositionally biased region" description="Polar residues" evidence="1">
    <location>
        <begin position="328"/>
        <end position="346"/>
    </location>
</feature>
<dbReference type="PANTHER" id="PTHR45857">
    <property type="entry name" value="FORMIN-LIKE PROTEIN"/>
    <property type="match status" value="1"/>
</dbReference>
<name>A0A2T7Q0N4_POMCA</name>
<organism evidence="3 4">
    <name type="scientific">Pomacea canaliculata</name>
    <name type="common">Golden apple snail</name>
    <dbReference type="NCBI Taxonomy" id="400727"/>
    <lineage>
        <taxon>Eukaryota</taxon>
        <taxon>Metazoa</taxon>
        <taxon>Spiralia</taxon>
        <taxon>Lophotrochozoa</taxon>
        <taxon>Mollusca</taxon>
        <taxon>Gastropoda</taxon>
        <taxon>Caenogastropoda</taxon>
        <taxon>Architaenioglossa</taxon>
        <taxon>Ampullarioidea</taxon>
        <taxon>Ampullariidae</taxon>
        <taxon>Pomacea</taxon>
    </lineage>
</organism>
<keyword evidence="4" id="KW-1185">Reference proteome</keyword>
<feature type="compositionally biased region" description="Polar residues" evidence="1">
    <location>
        <begin position="487"/>
        <end position="503"/>
    </location>
</feature>
<evidence type="ECO:0000256" key="1">
    <source>
        <dbReference type="SAM" id="MobiDB-lite"/>
    </source>
</evidence>
<dbReference type="InterPro" id="IPR016024">
    <property type="entry name" value="ARM-type_fold"/>
</dbReference>
<feature type="region of interest" description="Disordered" evidence="1">
    <location>
        <begin position="38"/>
        <end position="59"/>
    </location>
</feature>
<accession>A0A2T7Q0N4</accession>
<reference evidence="3 4" key="1">
    <citation type="submission" date="2018-04" db="EMBL/GenBank/DDBJ databases">
        <title>The genome of golden apple snail Pomacea canaliculata provides insight into stress tolerance and invasive adaptation.</title>
        <authorList>
            <person name="Liu C."/>
            <person name="Liu B."/>
            <person name="Ren Y."/>
            <person name="Zhang Y."/>
            <person name="Wang H."/>
            <person name="Li S."/>
            <person name="Jiang F."/>
            <person name="Yin L."/>
            <person name="Zhang G."/>
            <person name="Qian W."/>
            <person name="Fan W."/>
        </authorList>
    </citation>
    <scope>NUCLEOTIDE SEQUENCE [LARGE SCALE GENOMIC DNA]</scope>
    <source>
        <strain evidence="3">SZHN2017</strain>
        <tissue evidence="3">Muscle</tissue>
    </source>
</reference>
<feature type="domain" description="Formin GTPase-binding" evidence="2">
    <location>
        <begin position="1"/>
        <end position="188"/>
    </location>
</feature>
<dbReference type="Proteomes" id="UP000245119">
    <property type="component" value="Linkage Group LG1"/>
</dbReference>
<dbReference type="GO" id="GO:0008360">
    <property type="term" value="P:regulation of cell shape"/>
    <property type="evidence" value="ECO:0007669"/>
    <property type="project" value="TreeGrafter"/>
</dbReference>
<gene>
    <name evidence="3" type="ORF">C0Q70_01859</name>
</gene>
<dbReference type="PANTHER" id="PTHR45857:SF9">
    <property type="entry name" value="MULTIPLE WING HAIRS, ISOFORM C"/>
    <property type="match status" value="1"/>
</dbReference>
<dbReference type="Gene3D" id="1.25.10.10">
    <property type="entry name" value="Leucine-rich Repeat Variant"/>
    <property type="match status" value="1"/>
</dbReference>
<protein>
    <recommendedName>
        <fullName evidence="2">Formin GTPase-binding domain-containing protein</fullName>
    </recommendedName>
</protein>
<evidence type="ECO:0000313" key="4">
    <source>
        <dbReference type="Proteomes" id="UP000245119"/>
    </source>
</evidence>
<dbReference type="GO" id="GO:0051015">
    <property type="term" value="F:actin filament binding"/>
    <property type="evidence" value="ECO:0007669"/>
    <property type="project" value="TreeGrafter"/>
</dbReference>
<proteinExistence type="predicted"/>
<dbReference type="AlphaFoldDB" id="A0A2T7Q0N4"/>
<feature type="compositionally biased region" description="Basic and acidic residues" evidence="1">
    <location>
        <begin position="48"/>
        <end position="59"/>
    </location>
</feature>
<dbReference type="SUPFAM" id="SSF48371">
    <property type="entry name" value="ARM repeat"/>
    <property type="match status" value="1"/>
</dbReference>
<dbReference type="GO" id="GO:0031267">
    <property type="term" value="F:small GTPase binding"/>
    <property type="evidence" value="ECO:0007669"/>
    <property type="project" value="InterPro"/>
</dbReference>
<dbReference type="GO" id="GO:0030866">
    <property type="term" value="P:cortical actin cytoskeleton organization"/>
    <property type="evidence" value="ECO:0007669"/>
    <property type="project" value="TreeGrafter"/>
</dbReference>
<dbReference type="InterPro" id="IPR010473">
    <property type="entry name" value="GTPase-bd"/>
</dbReference>
<feature type="region of interest" description="Disordered" evidence="1">
    <location>
        <begin position="310"/>
        <end position="373"/>
    </location>
</feature>